<evidence type="ECO:0000313" key="1">
    <source>
        <dbReference type="EMBL" id="KAH3773787.1"/>
    </source>
</evidence>
<sequence length="50" mass="5550">MNNRCQTSPKELFPGTASQHRVRGFVLKFGHAQEGVTELWGAEEAQAFST</sequence>
<reference evidence="1" key="2">
    <citation type="submission" date="2020-11" db="EMBL/GenBank/DDBJ databases">
        <authorList>
            <person name="McCartney M.A."/>
            <person name="Auch B."/>
            <person name="Kono T."/>
            <person name="Mallez S."/>
            <person name="Becker A."/>
            <person name="Gohl D.M."/>
            <person name="Silverstein K.A.T."/>
            <person name="Koren S."/>
            <person name="Bechman K.B."/>
            <person name="Herman A."/>
            <person name="Abrahante J.E."/>
            <person name="Garbe J."/>
        </authorList>
    </citation>
    <scope>NUCLEOTIDE SEQUENCE</scope>
    <source>
        <strain evidence="1">Duluth1</strain>
        <tissue evidence="1">Whole animal</tissue>
    </source>
</reference>
<protein>
    <submittedName>
        <fullName evidence="1">Uncharacterized protein</fullName>
    </submittedName>
</protein>
<comment type="caution">
    <text evidence="1">The sequence shown here is derived from an EMBL/GenBank/DDBJ whole genome shotgun (WGS) entry which is preliminary data.</text>
</comment>
<dbReference type="AlphaFoldDB" id="A0A9D4E4P4"/>
<proteinExistence type="predicted"/>
<keyword evidence="2" id="KW-1185">Reference proteome</keyword>
<organism evidence="1 2">
    <name type="scientific">Dreissena polymorpha</name>
    <name type="common">Zebra mussel</name>
    <name type="synonym">Mytilus polymorpha</name>
    <dbReference type="NCBI Taxonomy" id="45954"/>
    <lineage>
        <taxon>Eukaryota</taxon>
        <taxon>Metazoa</taxon>
        <taxon>Spiralia</taxon>
        <taxon>Lophotrochozoa</taxon>
        <taxon>Mollusca</taxon>
        <taxon>Bivalvia</taxon>
        <taxon>Autobranchia</taxon>
        <taxon>Heteroconchia</taxon>
        <taxon>Euheterodonta</taxon>
        <taxon>Imparidentia</taxon>
        <taxon>Neoheterodontei</taxon>
        <taxon>Myida</taxon>
        <taxon>Dreissenoidea</taxon>
        <taxon>Dreissenidae</taxon>
        <taxon>Dreissena</taxon>
    </lineage>
</organism>
<dbReference type="Proteomes" id="UP000828390">
    <property type="component" value="Unassembled WGS sequence"/>
</dbReference>
<reference evidence="1" key="1">
    <citation type="journal article" date="2019" name="bioRxiv">
        <title>The Genome of the Zebra Mussel, Dreissena polymorpha: A Resource for Invasive Species Research.</title>
        <authorList>
            <person name="McCartney M.A."/>
            <person name="Auch B."/>
            <person name="Kono T."/>
            <person name="Mallez S."/>
            <person name="Zhang Y."/>
            <person name="Obille A."/>
            <person name="Becker A."/>
            <person name="Abrahante J.E."/>
            <person name="Garbe J."/>
            <person name="Badalamenti J.P."/>
            <person name="Herman A."/>
            <person name="Mangelson H."/>
            <person name="Liachko I."/>
            <person name="Sullivan S."/>
            <person name="Sone E.D."/>
            <person name="Koren S."/>
            <person name="Silverstein K.A.T."/>
            <person name="Beckman K.B."/>
            <person name="Gohl D.M."/>
        </authorList>
    </citation>
    <scope>NUCLEOTIDE SEQUENCE</scope>
    <source>
        <strain evidence="1">Duluth1</strain>
        <tissue evidence="1">Whole animal</tissue>
    </source>
</reference>
<gene>
    <name evidence="1" type="ORF">DPMN_175155</name>
</gene>
<accession>A0A9D4E4P4</accession>
<dbReference type="EMBL" id="JAIWYP010000009">
    <property type="protein sequence ID" value="KAH3773787.1"/>
    <property type="molecule type" value="Genomic_DNA"/>
</dbReference>
<evidence type="ECO:0000313" key="2">
    <source>
        <dbReference type="Proteomes" id="UP000828390"/>
    </source>
</evidence>
<name>A0A9D4E4P4_DREPO</name>